<dbReference type="InterPro" id="IPR036291">
    <property type="entry name" value="NAD(P)-bd_dom_sf"/>
</dbReference>
<organism evidence="5 6">
    <name type="scientific">Rhodoferax saidenbachensis</name>
    <dbReference type="NCBI Taxonomy" id="1484693"/>
    <lineage>
        <taxon>Bacteria</taxon>
        <taxon>Pseudomonadati</taxon>
        <taxon>Pseudomonadota</taxon>
        <taxon>Betaproteobacteria</taxon>
        <taxon>Burkholderiales</taxon>
        <taxon>Comamonadaceae</taxon>
        <taxon>Rhodoferax</taxon>
    </lineage>
</organism>
<sequence length="332" mass="36258">MKKVTWGVLSTAKIGMEKVTPALMRSQWCDVQAIASRNLPSARAAADKLGIPKAYGSYEELLADPAIEAIYNPLPNDLHVPMTLAAARAGKHVLCEKPIALNANEAAQLREVAGKVHIMEAFMVRFHPQWLRTRELVQSGALGELRTVQAWFSYFNRNAGNIRNDASKGGGALMDIGCYPIVAGRFLFGAEPVRVMALADMDPDFGVDRGFSALLDFGNGRRLDFTVSMQTTPYQRVHAIGTEKRVEIEIPFNAPQGQETRIFVDDGKVPGGASALTETFAACDQYSLEGDAFSLAIRGVQPLHYGVEDAIQNMRIIDALFASQASGRWESV</sequence>
<name>A0ABU1ZN45_9BURK</name>
<dbReference type="Pfam" id="PF01408">
    <property type="entry name" value="GFO_IDH_MocA"/>
    <property type="match status" value="1"/>
</dbReference>
<dbReference type="SUPFAM" id="SSF55347">
    <property type="entry name" value="Glyceraldehyde-3-phosphate dehydrogenase-like, C-terminal domain"/>
    <property type="match status" value="1"/>
</dbReference>
<feature type="domain" description="GFO/IDH/MocA-like oxidoreductase" evidence="4">
    <location>
        <begin position="131"/>
        <end position="246"/>
    </location>
</feature>
<dbReference type="Gene3D" id="3.40.50.720">
    <property type="entry name" value="NAD(P)-binding Rossmann-like Domain"/>
    <property type="match status" value="1"/>
</dbReference>
<dbReference type="PANTHER" id="PTHR22604">
    <property type="entry name" value="OXIDOREDUCTASES"/>
    <property type="match status" value="1"/>
</dbReference>
<dbReference type="RefSeq" id="WP_310342759.1">
    <property type="nucleotide sequence ID" value="NZ_JAVDXO010000004.1"/>
</dbReference>
<dbReference type="Gene3D" id="3.30.360.10">
    <property type="entry name" value="Dihydrodipicolinate Reductase, domain 2"/>
    <property type="match status" value="1"/>
</dbReference>
<keyword evidence="6" id="KW-1185">Reference proteome</keyword>
<dbReference type="Proteomes" id="UP001268089">
    <property type="component" value="Unassembled WGS sequence"/>
</dbReference>
<keyword evidence="2" id="KW-0560">Oxidoreductase</keyword>
<dbReference type="EMBL" id="JAVDXO010000004">
    <property type="protein sequence ID" value="MDR7306977.1"/>
    <property type="molecule type" value="Genomic_DNA"/>
</dbReference>
<dbReference type="PANTHER" id="PTHR22604:SF105">
    <property type="entry name" value="TRANS-1,2-DIHYDROBENZENE-1,2-DIOL DEHYDROGENASE"/>
    <property type="match status" value="1"/>
</dbReference>
<protein>
    <submittedName>
        <fullName evidence="5">Dehydrogenase</fullName>
    </submittedName>
</protein>
<dbReference type="InterPro" id="IPR055170">
    <property type="entry name" value="GFO_IDH_MocA-like_dom"/>
</dbReference>
<gene>
    <name evidence="5" type="ORF">J2X15_002263</name>
</gene>
<accession>A0ABU1ZN45</accession>
<proteinExistence type="inferred from homology"/>
<dbReference type="InterPro" id="IPR050984">
    <property type="entry name" value="Gfo/Idh/MocA_domain"/>
</dbReference>
<dbReference type="InterPro" id="IPR000683">
    <property type="entry name" value="Gfo/Idh/MocA-like_OxRdtase_N"/>
</dbReference>
<feature type="domain" description="Gfo/Idh/MocA-like oxidoreductase N-terminal" evidence="3">
    <location>
        <begin position="11"/>
        <end position="116"/>
    </location>
</feature>
<evidence type="ECO:0000313" key="6">
    <source>
        <dbReference type="Proteomes" id="UP001268089"/>
    </source>
</evidence>
<dbReference type="Pfam" id="PF22725">
    <property type="entry name" value="GFO_IDH_MocA_C3"/>
    <property type="match status" value="1"/>
</dbReference>
<evidence type="ECO:0000313" key="5">
    <source>
        <dbReference type="EMBL" id="MDR7306977.1"/>
    </source>
</evidence>
<comment type="similarity">
    <text evidence="1">Belongs to the Gfo/Idh/MocA family.</text>
</comment>
<comment type="caution">
    <text evidence="5">The sequence shown here is derived from an EMBL/GenBank/DDBJ whole genome shotgun (WGS) entry which is preliminary data.</text>
</comment>
<evidence type="ECO:0000256" key="2">
    <source>
        <dbReference type="ARBA" id="ARBA00023002"/>
    </source>
</evidence>
<evidence type="ECO:0000259" key="4">
    <source>
        <dbReference type="Pfam" id="PF22725"/>
    </source>
</evidence>
<reference evidence="5 6" key="1">
    <citation type="submission" date="2023-07" db="EMBL/GenBank/DDBJ databases">
        <title>Sorghum-associated microbial communities from plants grown in Nebraska, USA.</title>
        <authorList>
            <person name="Schachtman D."/>
        </authorList>
    </citation>
    <scope>NUCLEOTIDE SEQUENCE [LARGE SCALE GENOMIC DNA]</scope>
    <source>
        <strain evidence="5 6">BE308</strain>
    </source>
</reference>
<evidence type="ECO:0000256" key="1">
    <source>
        <dbReference type="ARBA" id="ARBA00010928"/>
    </source>
</evidence>
<evidence type="ECO:0000259" key="3">
    <source>
        <dbReference type="Pfam" id="PF01408"/>
    </source>
</evidence>
<dbReference type="SUPFAM" id="SSF51735">
    <property type="entry name" value="NAD(P)-binding Rossmann-fold domains"/>
    <property type="match status" value="1"/>
</dbReference>